<feature type="region of interest" description="Disordered" evidence="1">
    <location>
        <begin position="165"/>
        <end position="187"/>
    </location>
</feature>
<name>A0A2W5L5M7_SPHMC</name>
<organism evidence="2 3">
    <name type="scientific">Sphingopyxis macrogoltabida</name>
    <name type="common">Sphingomonas macrogoltabidus</name>
    <dbReference type="NCBI Taxonomy" id="33050"/>
    <lineage>
        <taxon>Bacteria</taxon>
        <taxon>Pseudomonadati</taxon>
        <taxon>Pseudomonadota</taxon>
        <taxon>Alphaproteobacteria</taxon>
        <taxon>Sphingomonadales</taxon>
        <taxon>Sphingomonadaceae</taxon>
        <taxon>Sphingopyxis</taxon>
    </lineage>
</organism>
<evidence type="ECO:0000256" key="1">
    <source>
        <dbReference type="SAM" id="MobiDB-lite"/>
    </source>
</evidence>
<evidence type="ECO:0000313" key="3">
    <source>
        <dbReference type="Proteomes" id="UP000248597"/>
    </source>
</evidence>
<gene>
    <name evidence="2" type="ORF">DI569_03895</name>
</gene>
<evidence type="ECO:0000313" key="2">
    <source>
        <dbReference type="EMBL" id="PZQ23594.1"/>
    </source>
</evidence>
<feature type="region of interest" description="Disordered" evidence="1">
    <location>
        <begin position="131"/>
        <end position="150"/>
    </location>
</feature>
<accession>A0A2W5L5M7</accession>
<sequence length="187" mass="21008">MDDKREDEVVSQRNRPVQAKAGKPGGWTKAKREAFLVELAASCNIVRAAALVGMRQSGAYRLRKREPAFAAQWQAALEIGYERLETALVRRALETVGEFPVEAIDERRESVDKMTVDQAIRILTFHRESIRQGKARTRRPQGRQVATQEETDAALIKRIRMVERQRAAHAPRPGTDMGSDAAERACA</sequence>
<reference evidence="2 3" key="1">
    <citation type="submission" date="2017-08" db="EMBL/GenBank/DDBJ databases">
        <title>Infants hospitalized years apart are colonized by the same room-sourced microbial strains.</title>
        <authorList>
            <person name="Brooks B."/>
            <person name="Olm M.R."/>
            <person name="Firek B.A."/>
            <person name="Baker R."/>
            <person name="Thomas B.C."/>
            <person name="Morowitz M.J."/>
            <person name="Banfield J.F."/>
        </authorList>
    </citation>
    <scope>NUCLEOTIDE SEQUENCE [LARGE SCALE GENOMIC DNA]</scope>
    <source>
        <strain evidence="2">S2_005_003_R2_47</strain>
    </source>
</reference>
<dbReference type="EMBL" id="QFPJ01000006">
    <property type="protein sequence ID" value="PZQ23594.1"/>
    <property type="molecule type" value="Genomic_DNA"/>
</dbReference>
<feature type="region of interest" description="Disordered" evidence="1">
    <location>
        <begin position="1"/>
        <end position="25"/>
    </location>
</feature>
<comment type="caution">
    <text evidence="2">The sequence shown here is derived from an EMBL/GenBank/DDBJ whole genome shotgun (WGS) entry which is preliminary data.</text>
</comment>
<proteinExistence type="predicted"/>
<evidence type="ECO:0008006" key="4">
    <source>
        <dbReference type="Google" id="ProtNLM"/>
    </source>
</evidence>
<dbReference type="Proteomes" id="UP000248597">
    <property type="component" value="Unassembled WGS sequence"/>
</dbReference>
<dbReference type="AlphaFoldDB" id="A0A2W5L5M7"/>
<protein>
    <recommendedName>
        <fullName evidence="4">Terminase</fullName>
    </recommendedName>
</protein>
<feature type="compositionally biased region" description="Basic and acidic residues" evidence="1">
    <location>
        <begin position="1"/>
        <end position="10"/>
    </location>
</feature>